<reference evidence="4" key="1">
    <citation type="submission" date="2022-11" db="UniProtKB">
        <authorList>
            <consortium name="WormBaseParasite"/>
        </authorList>
    </citation>
    <scope>IDENTIFICATION</scope>
</reference>
<proteinExistence type="predicted"/>
<protein>
    <submittedName>
        <fullName evidence="4">Arb2 domain-containing protein</fullName>
    </submittedName>
</protein>
<dbReference type="InterPro" id="IPR048263">
    <property type="entry name" value="Arb2"/>
</dbReference>
<dbReference type="SUPFAM" id="SSF53474">
    <property type="entry name" value="alpha/beta-Hydrolases"/>
    <property type="match status" value="1"/>
</dbReference>
<dbReference type="InterPro" id="IPR029058">
    <property type="entry name" value="AB_hydrolase_fold"/>
</dbReference>
<dbReference type="WBParaSite" id="PSAMB.scaffold4821size13447.g25275.t1">
    <property type="protein sequence ID" value="PSAMB.scaffold4821size13447.g25275.t1"/>
    <property type="gene ID" value="PSAMB.scaffold4821size13447.g25275"/>
</dbReference>
<accession>A0A914WR14</accession>
<dbReference type="Pfam" id="PF22749">
    <property type="entry name" value="Arb2"/>
    <property type="match status" value="1"/>
</dbReference>
<evidence type="ECO:0000313" key="4">
    <source>
        <dbReference type="WBParaSite" id="PSAMB.scaffold4821size13447.g25275.t1"/>
    </source>
</evidence>
<dbReference type="GO" id="GO:0031048">
    <property type="term" value="P:regulatory ncRNA-mediated heterochromatin formation"/>
    <property type="evidence" value="ECO:0007669"/>
    <property type="project" value="TreeGrafter"/>
</dbReference>
<dbReference type="Gene3D" id="3.40.50.1820">
    <property type="entry name" value="alpha/beta hydrolase"/>
    <property type="match status" value="1"/>
</dbReference>
<evidence type="ECO:0000259" key="2">
    <source>
        <dbReference type="Pfam" id="PF22749"/>
    </source>
</evidence>
<sequence length="401" mass="44280">MVLFIGLPDLCDWRGRNCDRKVKDSNVGRMSNEARMSEAAKEDRSKIATSKQASAASGVHSASLEQFGYVWNESGQLRCKKTDAPYQFDAYNGDKAKNQERYEALGDLITEVIYDKLEAAGCKRIFVPVEASEDDPRGFFFATDDAWDNKVGLAVLIHGSGAVRAGQWARRLIINESLEAGSQLPYIDQFKRRGFGVVVLNTNLNRAPDSQGKLQYIEGNARPEEHGVYVWRHFILKAKAPRIVVVAHSAGGCVAQTIARTFEDDFVERVAAVCLTDSMHSSPLDERTQSAWWKHMLNVSQNWVTSCRPVGAREKRRFGGVLCASAGTPTHEETSWKAMGSVFEFIDERTSKPVGNGSERGASNDLPLKKARSEEETDESSNGVDASDDGFEVLGSTIADE</sequence>
<organism evidence="3 4">
    <name type="scientific">Plectus sambesii</name>
    <dbReference type="NCBI Taxonomy" id="2011161"/>
    <lineage>
        <taxon>Eukaryota</taxon>
        <taxon>Metazoa</taxon>
        <taxon>Ecdysozoa</taxon>
        <taxon>Nematoda</taxon>
        <taxon>Chromadorea</taxon>
        <taxon>Plectida</taxon>
        <taxon>Plectina</taxon>
        <taxon>Plectoidea</taxon>
        <taxon>Plectidae</taxon>
        <taxon>Plectus</taxon>
    </lineage>
</organism>
<evidence type="ECO:0000313" key="3">
    <source>
        <dbReference type="Proteomes" id="UP000887566"/>
    </source>
</evidence>
<dbReference type="GO" id="GO:0005634">
    <property type="term" value="C:nucleus"/>
    <property type="evidence" value="ECO:0007669"/>
    <property type="project" value="TreeGrafter"/>
</dbReference>
<name>A0A914WR14_9BILA</name>
<dbReference type="GO" id="GO:0035197">
    <property type="term" value="F:siRNA binding"/>
    <property type="evidence" value="ECO:0007669"/>
    <property type="project" value="TreeGrafter"/>
</dbReference>
<evidence type="ECO:0000256" key="1">
    <source>
        <dbReference type="SAM" id="MobiDB-lite"/>
    </source>
</evidence>
<feature type="domain" description="Arb2" evidence="2">
    <location>
        <begin position="62"/>
        <end position="310"/>
    </location>
</feature>
<dbReference type="PANTHER" id="PTHR21357">
    <property type="entry name" value="FAM172 FAMILY PROTEIN HOMOLOG CG10038"/>
    <property type="match status" value="1"/>
</dbReference>
<dbReference type="InterPro" id="IPR053858">
    <property type="entry name" value="Arb2_dom"/>
</dbReference>
<feature type="region of interest" description="Disordered" evidence="1">
    <location>
        <begin position="350"/>
        <end position="401"/>
    </location>
</feature>
<keyword evidence="3" id="KW-1185">Reference proteome</keyword>
<dbReference type="PANTHER" id="PTHR21357:SF4">
    <property type="entry name" value="FAM172 FAMILY PROTEIN HOMOLOG CG10038"/>
    <property type="match status" value="1"/>
</dbReference>
<dbReference type="AlphaFoldDB" id="A0A914WR14"/>
<dbReference type="Proteomes" id="UP000887566">
    <property type="component" value="Unplaced"/>
</dbReference>